<sequence>MTEDGSGNPVPGDSDQRHTFMVTNSAVAYDGAIMTLRVDEVAMPGGRTATREVIEHHGAVAIAAVDDQGRVALISQYRHPVGRRLWELPAGLLDGGPDEPPTAAAARELLEETGLVADEWSVLVDVDSSPGFTDESVRVYRASGLRTEERPEAVDEEADLELHWWELDTAVDAVLGGGIVNGTAVAGILALAAVTARGGQPRRADAAWPDRPRALEQRRSRQR</sequence>
<dbReference type="Pfam" id="PF00293">
    <property type="entry name" value="NUDIX"/>
    <property type="match status" value="1"/>
</dbReference>
<dbReference type="Gene3D" id="3.90.79.10">
    <property type="entry name" value="Nucleoside Triphosphate Pyrophosphohydrolase"/>
    <property type="match status" value="1"/>
</dbReference>
<dbReference type="PROSITE" id="PS51462">
    <property type="entry name" value="NUDIX"/>
    <property type="match status" value="1"/>
</dbReference>
<dbReference type="InterPro" id="IPR000086">
    <property type="entry name" value="NUDIX_hydrolase_dom"/>
</dbReference>
<dbReference type="GO" id="GO:0019693">
    <property type="term" value="P:ribose phosphate metabolic process"/>
    <property type="evidence" value="ECO:0007669"/>
    <property type="project" value="TreeGrafter"/>
</dbReference>
<evidence type="ECO:0000313" key="5">
    <source>
        <dbReference type="Proteomes" id="UP000186218"/>
    </source>
</evidence>
<organism evidence="4 5">
    <name type="scientific">Williamsia sterculiae</name>
    <dbReference type="NCBI Taxonomy" id="1344003"/>
    <lineage>
        <taxon>Bacteria</taxon>
        <taxon>Bacillati</taxon>
        <taxon>Actinomycetota</taxon>
        <taxon>Actinomycetes</taxon>
        <taxon>Mycobacteriales</taxon>
        <taxon>Nocardiaceae</taxon>
        <taxon>Williamsia</taxon>
    </lineage>
</organism>
<dbReference type="PANTHER" id="PTHR11839">
    <property type="entry name" value="UDP/ADP-SUGAR PYROPHOSPHATASE"/>
    <property type="match status" value="1"/>
</dbReference>
<dbReference type="SUPFAM" id="SSF55811">
    <property type="entry name" value="Nudix"/>
    <property type="match status" value="1"/>
</dbReference>
<dbReference type="PANTHER" id="PTHR11839:SF31">
    <property type="entry name" value="ADP-RIBOSE PYROPHOSPHATASE"/>
    <property type="match status" value="1"/>
</dbReference>
<reference evidence="4 5" key="1">
    <citation type="submission" date="2017-01" db="EMBL/GenBank/DDBJ databases">
        <authorList>
            <person name="Mah S.A."/>
            <person name="Swanson W.J."/>
            <person name="Moy G.W."/>
            <person name="Vacquier V.D."/>
        </authorList>
    </citation>
    <scope>NUCLEOTIDE SEQUENCE [LARGE SCALE GENOMIC DNA]</scope>
    <source>
        <strain evidence="4 5">CPCC 203464</strain>
    </source>
</reference>
<keyword evidence="1" id="KW-0378">Hydrolase</keyword>
<dbReference type="Proteomes" id="UP000186218">
    <property type="component" value="Unassembled WGS sequence"/>
</dbReference>
<dbReference type="STRING" id="1344003.SAMN05445060_3501"/>
<gene>
    <name evidence="4" type="ORF">SAMN05445060_3501</name>
</gene>
<feature type="compositionally biased region" description="Basic and acidic residues" evidence="2">
    <location>
        <begin position="202"/>
        <end position="223"/>
    </location>
</feature>
<dbReference type="GO" id="GO:0006753">
    <property type="term" value="P:nucleoside phosphate metabolic process"/>
    <property type="evidence" value="ECO:0007669"/>
    <property type="project" value="TreeGrafter"/>
</dbReference>
<name>A0A1N7H427_9NOCA</name>
<evidence type="ECO:0000313" key="4">
    <source>
        <dbReference type="EMBL" id="SIS19576.1"/>
    </source>
</evidence>
<proteinExistence type="predicted"/>
<dbReference type="AlphaFoldDB" id="A0A1N7H427"/>
<dbReference type="GO" id="GO:0016787">
    <property type="term" value="F:hydrolase activity"/>
    <property type="evidence" value="ECO:0007669"/>
    <property type="project" value="UniProtKB-KW"/>
</dbReference>
<dbReference type="GO" id="GO:0005829">
    <property type="term" value="C:cytosol"/>
    <property type="evidence" value="ECO:0007669"/>
    <property type="project" value="TreeGrafter"/>
</dbReference>
<feature type="domain" description="Nudix hydrolase" evidence="3">
    <location>
        <begin position="55"/>
        <end position="192"/>
    </location>
</feature>
<dbReference type="InterPro" id="IPR015797">
    <property type="entry name" value="NUDIX_hydrolase-like_dom_sf"/>
</dbReference>
<evidence type="ECO:0000256" key="1">
    <source>
        <dbReference type="ARBA" id="ARBA00022801"/>
    </source>
</evidence>
<dbReference type="EMBL" id="FTNT01000011">
    <property type="protein sequence ID" value="SIS19576.1"/>
    <property type="molecule type" value="Genomic_DNA"/>
</dbReference>
<evidence type="ECO:0000259" key="3">
    <source>
        <dbReference type="PROSITE" id="PS51462"/>
    </source>
</evidence>
<feature type="region of interest" description="Disordered" evidence="2">
    <location>
        <begin position="199"/>
        <end position="223"/>
    </location>
</feature>
<protein>
    <submittedName>
        <fullName evidence="4">ADP-ribose pyrophosphatase</fullName>
    </submittedName>
</protein>
<dbReference type="CDD" id="cd24158">
    <property type="entry name" value="NUDIX_ADPRase_Rv1700"/>
    <property type="match status" value="1"/>
</dbReference>
<keyword evidence="5" id="KW-1185">Reference proteome</keyword>
<evidence type="ECO:0000256" key="2">
    <source>
        <dbReference type="SAM" id="MobiDB-lite"/>
    </source>
</evidence>
<accession>A0A1N7H427</accession>